<organism evidence="5 6">
    <name type="scientific">Salinicola rhizosphaerae</name>
    <dbReference type="NCBI Taxonomy" id="1443141"/>
    <lineage>
        <taxon>Bacteria</taxon>
        <taxon>Pseudomonadati</taxon>
        <taxon>Pseudomonadota</taxon>
        <taxon>Gammaproteobacteria</taxon>
        <taxon>Oceanospirillales</taxon>
        <taxon>Halomonadaceae</taxon>
        <taxon>Salinicola</taxon>
    </lineage>
</organism>
<name>A0ABQ3DZR6_9GAMM</name>
<dbReference type="InterPro" id="IPR014036">
    <property type="entry name" value="DeoR-like_C"/>
</dbReference>
<dbReference type="SUPFAM" id="SSF46785">
    <property type="entry name" value="Winged helix' DNA-binding domain"/>
    <property type="match status" value="1"/>
</dbReference>
<comment type="caution">
    <text evidence="5">The sequence shown here is derived from an EMBL/GenBank/DDBJ whole genome shotgun (WGS) entry which is preliminary data.</text>
</comment>
<evidence type="ECO:0000256" key="1">
    <source>
        <dbReference type="ARBA" id="ARBA00023015"/>
    </source>
</evidence>
<dbReference type="Pfam" id="PF00455">
    <property type="entry name" value="DeoRC"/>
    <property type="match status" value="1"/>
</dbReference>
<gene>
    <name evidence="5" type="ORF">GCM10009038_20500</name>
</gene>
<reference evidence="6" key="1">
    <citation type="journal article" date="2019" name="Int. J. Syst. Evol. Microbiol.">
        <title>The Global Catalogue of Microorganisms (GCM) 10K type strain sequencing project: providing services to taxonomists for standard genome sequencing and annotation.</title>
        <authorList>
            <consortium name="The Broad Institute Genomics Platform"/>
            <consortium name="The Broad Institute Genome Sequencing Center for Infectious Disease"/>
            <person name="Wu L."/>
            <person name="Ma J."/>
        </authorList>
    </citation>
    <scope>NUCLEOTIDE SEQUENCE [LARGE SCALE GENOMIC DNA]</scope>
    <source>
        <strain evidence="6">KCTC 32998</strain>
    </source>
</reference>
<dbReference type="PANTHER" id="PTHR30363:SF44">
    <property type="entry name" value="AGA OPERON TRANSCRIPTIONAL REPRESSOR-RELATED"/>
    <property type="match status" value="1"/>
</dbReference>
<evidence type="ECO:0000259" key="4">
    <source>
        <dbReference type="PROSITE" id="PS51000"/>
    </source>
</evidence>
<dbReference type="InterPro" id="IPR037171">
    <property type="entry name" value="NagB/RpiA_transferase-like"/>
</dbReference>
<dbReference type="InterPro" id="IPR018356">
    <property type="entry name" value="Tscrpt_reg_HTH_DeoR_CS"/>
</dbReference>
<feature type="domain" description="HTH deoR-type" evidence="4">
    <location>
        <begin position="3"/>
        <end position="58"/>
    </location>
</feature>
<dbReference type="Gene3D" id="3.40.50.1360">
    <property type="match status" value="1"/>
</dbReference>
<dbReference type="InterPro" id="IPR050313">
    <property type="entry name" value="Carb_Metab_HTH_regulators"/>
</dbReference>
<dbReference type="InterPro" id="IPR036390">
    <property type="entry name" value="WH_DNA-bd_sf"/>
</dbReference>
<dbReference type="Gene3D" id="1.10.10.10">
    <property type="entry name" value="Winged helix-like DNA-binding domain superfamily/Winged helix DNA-binding domain"/>
    <property type="match status" value="1"/>
</dbReference>
<dbReference type="Proteomes" id="UP000646745">
    <property type="component" value="Unassembled WGS sequence"/>
</dbReference>
<accession>A0ABQ3DZR6</accession>
<sequence>MRPSDRHQRIMDTLRMRERASVSELADIMQASQETIRRDLNALADQGLLEKFHGGASLPPAGDRENAFQTRLHEHASEKQMIARHAASLFRAGDSLFIDTGTTTLMFARALAGKQPMTIITNSLQIAGTLGSTGHRVFTIGGEYHADADENLGTLALDQIRRFNAEHAVITVGALDRDGAMDFSLEEADVARAMVAQASSLTVIADGSKLDRRALFQIFPLARIDRLVVDRAPTPELARALDEAGVELYVAEA</sequence>
<evidence type="ECO:0000256" key="2">
    <source>
        <dbReference type="ARBA" id="ARBA00023125"/>
    </source>
</evidence>
<dbReference type="PROSITE" id="PS00894">
    <property type="entry name" value="HTH_DEOR_1"/>
    <property type="match status" value="1"/>
</dbReference>
<dbReference type="RefSeq" id="WP_189444583.1">
    <property type="nucleotide sequence ID" value="NZ_BMZI01000004.1"/>
</dbReference>
<dbReference type="PANTHER" id="PTHR30363">
    <property type="entry name" value="HTH-TYPE TRANSCRIPTIONAL REGULATOR SRLR-RELATED"/>
    <property type="match status" value="1"/>
</dbReference>
<keyword evidence="1" id="KW-0805">Transcription regulation</keyword>
<keyword evidence="3" id="KW-0804">Transcription</keyword>
<dbReference type="SUPFAM" id="SSF100950">
    <property type="entry name" value="NagB/RpiA/CoA transferase-like"/>
    <property type="match status" value="1"/>
</dbReference>
<evidence type="ECO:0000256" key="3">
    <source>
        <dbReference type="ARBA" id="ARBA00023163"/>
    </source>
</evidence>
<proteinExistence type="predicted"/>
<dbReference type="EMBL" id="BMZI01000004">
    <property type="protein sequence ID" value="GHB21539.1"/>
    <property type="molecule type" value="Genomic_DNA"/>
</dbReference>
<dbReference type="SMART" id="SM01134">
    <property type="entry name" value="DeoRC"/>
    <property type="match status" value="1"/>
</dbReference>
<evidence type="ECO:0000313" key="6">
    <source>
        <dbReference type="Proteomes" id="UP000646745"/>
    </source>
</evidence>
<dbReference type="InterPro" id="IPR001034">
    <property type="entry name" value="DeoR_HTH"/>
</dbReference>
<dbReference type="Pfam" id="PF08220">
    <property type="entry name" value="HTH_DeoR"/>
    <property type="match status" value="1"/>
</dbReference>
<dbReference type="InterPro" id="IPR036388">
    <property type="entry name" value="WH-like_DNA-bd_sf"/>
</dbReference>
<keyword evidence="6" id="KW-1185">Reference proteome</keyword>
<dbReference type="PROSITE" id="PS51000">
    <property type="entry name" value="HTH_DEOR_2"/>
    <property type="match status" value="1"/>
</dbReference>
<dbReference type="PRINTS" id="PR00037">
    <property type="entry name" value="HTHLACR"/>
</dbReference>
<dbReference type="SMART" id="SM00420">
    <property type="entry name" value="HTH_DEOR"/>
    <property type="match status" value="1"/>
</dbReference>
<protein>
    <submittedName>
        <fullName evidence="5">DeoR family transcriptional regulator</fullName>
    </submittedName>
</protein>
<evidence type="ECO:0000313" key="5">
    <source>
        <dbReference type="EMBL" id="GHB21539.1"/>
    </source>
</evidence>
<keyword evidence="2" id="KW-0238">DNA-binding</keyword>